<keyword evidence="3" id="KW-1185">Reference proteome</keyword>
<evidence type="ECO:0000256" key="1">
    <source>
        <dbReference type="SAM" id="MobiDB-lite"/>
    </source>
</evidence>
<dbReference type="Proteomes" id="UP000196053">
    <property type="component" value="Chromosome I"/>
</dbReference>
<reference evidence="3" key="1">
    <citation type="submission" date="2015-09" db="EMBL/GenBank/DDBJ databases">
        <authorList>
            <person name="Wibberg D."/>
        </authorList>
    </citation>
    <scope>NUCLEOTIDE SEQUENCE [LARGE SCALE GENOMIC DNA]</scope>
    <source>
        <strain evidence="3">SD1D</strain>
    </source>
</reference>
<dbReference type="GO" id="GO:0009306">
    <property type="term" value="P:protein secretion"/>
    <property type="evidence" value="ECO:0007669"/>
    <property type="project" value="InterPro"/>
</dbReference>
<feature type="region of interest" description="Disordered" evidence="1">
    <location>
        <begin position="1"/>
        <end position="26"/>
    </location>
</feature>
<dbReference type="InterPro" id="IPR006135">
    <property type="entry name" value="T3SS_substrate_exporter"/>
</dbReference>
<proteinExistence type="predicted"/>
<sequence>MKNHNNIHDINISDNTSKESDKKAGINKKKTAVALSYNLDDAAPKIIATGKGYMADKIIQEANKEDIPIHKDENLAHTLSRLELGSYIPPELYEVVAEILVFVDKMDQLKSKLS</sequence>
<dbReference type="Pfam" id="PF01312">
    <property type="entry name" value="Bac_export_2"/>
    <property type="match status" value="1"/>
</dbReference>
<gene>
    <name evidence="2" type="ORF">SD1D_1125</name>
</gene>
<organism evidence="2 3">
    <name type="scientific">Herbinix luporum</name>
    <dbReference type="NCBI Taxonomy" id="1679721"/>
    <lineage>
        <taxon>Bacteria</taxon>
        <taxon>Bacillati</taxon>
        <taxon>Bacillota</taxon>
        <taxon>Clostridia</taxon>
        <taxon>Lachnospirales</taxon>
        <taxon>Lachnospiraceae</taxon>
        <taxon>Herbinix</taxon>
    </lineage>
</organism>
<name>A0A0K8J4U6_9FIRM</name>
<dbReference type="SUPFAM" id="SSF160544">
    <property type="entry name" value="EscU C-terminal domain-like"/>
    <property type="match status" value="1"/>
</dbReference>
<dbReference type="GO" id="GO:0005886">
    <property type="term" value="C:plasma membrane"/>
    <property type="evidence" value="ECO:0007669"/>
    <property type="project" value="TreeGrafter"/>
</dbReference>
<evidence type="ECO:0000313" key="2">
    <source>
        <dbReference type="EMBL" id="CUH92671.1"/>
    </source>
</evidence>
<dbReference type="PANTHER" id="PTHR30531">
    <property type="entry name" value="FLAGELLAR BIOSYNTHETIC PROTEIN FLHB"/>
    <property type="match status" value="1"/>
</dbReference>
<dbReference type="AlphaFoldDB" id="A0A0K8J4U6"/>
<dbReference type="Gene3D" id="3.40.1690.10">
    <property type="entry name" value="secretion proteins EscU"/>
    <property type="match status" value="1"/>
</dbReference>
<evidence type="ECO:0000313" key="3">
    <source>
        <dbReference type="Proteomes" id="UP000196053"/>
    </source>
</evidence>
<dbReference type="OrthoDB" id="9810419at2"/>
<dbReference type="KEGG" id="hsd:SD1D_1125"/>
<protein>
    <recommendedName>
        <fullName evidence="4">Flagellar biosynthesis protein FlhB</fullName>
    </recommendedName>
</protein>
<dbReference type="RefSeq" id="WP_058258020.1">
    <property type="nucleotide sequence ID" value="NZ_DUPS01000029.1"/>
</dbReference>
<accession>A0A0K8J4U6</accession>
<dbReference type="EMBL" id="LN879430">
    <property type="protein sequence ID" value="CUH92671.1"/>
    <property type="molecule type" value="Genomic_DNA"/>
</dbReference>
<dbReference type="InterPro" id="IPR029025">
    <property type="entry name" value="T3SS_substrate_exporter_C"/>
</dbReference>
<evidence type="ECO:0008006" key="4">
    <source>
        <dbReference type="Google" id="ProtNLM"/>
    </source>
</evidence>
<dbReference type="PANTHER" id="PTHR30531:SF12">
    <property type="entry name" value="FLAGELLAR BIOSYNTHETIC PROTEIN FLHB"/>
    <property type="match status" value="1"/>
</dbReference>